<evidence type="ECO:0000259" key="14">
    <source>
        <dbReference type="Pfam" id="PF00593"/>
    </source>
</evidence>
<evidence type="ECO:0000256" key="5">
    <source>
        <dbReference type="ARBA" id="ARBA00022692"/>
    </source>
</evidence>
<feature type="domain" description="TonB-dependent receptor-like beta-barrel" evidence="14">
    <location>
        <begin position="307"/>
        <end position="734"/>
    </location>
</feature>
<comment type="similarity">
    <text evidence="11 12">Belongs to the TonB-dependent receptor family.</text>
</comment>
<dbReference type="InterPro" id="IPR000531">
    <property type="entry name" value="Beta-barrel_TonB"/>
</dbReference>
<feature type="signal peptide" evidence="13">
    <location>
        <begin position="1"/>
        <end position="27"/>
    </location>
</feature>
<dbReference type="PANTHER" id="PTHR32552:SF81">
    <property type="entry name" value="TONB-DEPENDENT OUTER MEMBRANE RECEPTOR"/>
    <property type="match status" value="1"/>
</dbReference>
<comment type="caution">
    <text evidence="16">The sequence shown here is derived from an EMBL/GenBank/DDBJ whole genome shotgun (WGS) entry which is preliminary data.</text>
</comment>
<keyword evidence="3 11" id="KW-1134">Transmembrane beta strand</keyword>
<evidence type="ECO:0000256" key="2">
    <source>
        <dbReference type="ARBA" id="ARBA00022448"/>
    </source>
</evidence>
<dbReference type="PANTHER" id="PTHR32552">
    <property type="entry name" value="FERRICHROME IRON RECEPTOR-RELATED"/>
    <property type="match status" value="1"/>
</dbReference>
<sequence length="771" mass="82863">MNKMSALRTSLLLSAGLAALLVQPALAQDSPAGEEAESDVILVTAQFREASAQDTAISLDVISADTLNEAGVTQMTDLNRVLPGVQVSQGGTALQVFIRGAGDFSTTSYNDAAVAQSFDGVFAARTQWMGGTFFDLQRVEVLKGPQGTLYGRNATGGVMNLIPVKPRIGETSGYATAQVQNYDGYLLEGAVNVPIGSIAAMRVAYQGSWRDGYVSDGGDDDRHQSVRAQLLLEPTPEFTARITGNYQHLGGRGHSQVIYAPIAPNGPGLTPAPIIPDDRWTSIAPSFNTLAARLTAPPGVYPINIDLLHQDVEAWGVSGHFDWDLGGATLTVIPAYQRVVNASQSFPVLSFKTIDPYSGKPSTSDGKTLEVRLGNSSGPLVWVLGGYYFNESQNSRNEVSLGLASDTTFIGELGTRAYAAFGEMTYSVTDALRATLGLRYTDETKTVDAYRYARLGSLACRTAGTGPGGSCELLTASGNNIEGTYSADRLNYKVGLEYDLGPDSLLYATVATGFKSGGQSNADLDPYRPEDVTAYTVGSKNDFAGGTIRVNLEGFYYRFTDRQESFSSLDRGGAQVSSLFNAGKAETAGASVELAFELTDSDTFNFAAEYAHSEYKDFTYRSYRAANPDARTACAVSPIAGGTAQIGFWQINCNGFQLPRTPNWSGSASYSHVFSLGNGGELEFSPNMTFASSRWLSAEFVENARADSYLLLNANLTYRSPDDEYSVQLFMRNITNAAVYTGTQQAPFINNFNGLDIAPPRTYGVRLRYDF</sequence>
<evidence type="ECO:0000256" key="8">
    <source>
        <dbReference type="ARBA" id="ARBA00023077"/>
    </source>
</evidence>
<evidence type="ECO:0000256" key="9">
    <source>
        <dbReference type="ARBA" id="ARBA00023136"/>
    </source>
</evidence>
<keyword evidence="10 11" id="KW-0998">Cell outer membrane</keyword>
<evidence type="ECO:0000313" key="16">
    <source>
        <dbReference type="EMBL" id="MXO72840.1"/>
    </source>
</evidence>
<reference evidence="16 17" key="1">
    <citation type="submission" date="2019-12" db="EMBL/GenBank/DDBJ databases">
        <title>Genomic-based taxomic classification of the family Erythrobacteraceae.</title>
        <authorList>
            <person name="Xu L."/>
        </authorList>
    </citation>
    <scope>NUCLEOTIDE SEQUENCE [LARGE SCALE GENOMIC DNA]</scope>
    <source>
        <strain evidence="16 17">M0322</strain>
    </source>
</reference>
<evidence type="ECO:0000256" key="7">
    <source>
        <dbReference type="ARBA" id="ARBA00023065"/>
    </source>
</evidence>
<keyword evidence="4" id="KW-0410">Iron transport</keyword>
<dbReference type="InterPro" id="IPR036942">
    <property type="entry name" value="Beta-barrel_TonB_sf"/>
</dbReference>
<comment type="subcellular location">
    <subcellularLocation>
        <location evidence="1 11">Cell outer membrane</location>
        <topology evidence="1 11">Multi-pass membrane protein</topology>
    </subcellularLocation>
</comment>
<evidence type="ECO:0000313" key="17">
    <source>
        <dbReference type="Proteomes" id="UP000466966"/>
    </source>
</evidence>
<feature type="domain" description="TonB-dependent receptor plug" evidence="15">
    <location>
        <begin position="52"/>
        <end position="158"/>
    </location>
</feature>
<keyword evidence="2 11" id="KW-0813">Transport</keyword>
<dbReference type="Proteomes" id="UP000466966">
    <property type="component" value="Unassembled WGS sequence"/>
</dbReference>
<dbReference type="PROSITE" id="PS52016">
    <property type="entry name" value="TONB_DEPENDENT_REC_3"/>
    <property type="match status" value="1"/>
</dbReference>
<feature type="chain" id="PRO_5032758281" evidence="13">
    <location>
        <begin position="28"/>
        <end position="771"/>
    </location>
</feature>
<evidence type="ECO:0000256" key="6">
    <source>
        <dbReference type="ARBA" id="ARBA00023004"/>
    </source>
</evidence>
<keyword evidence="17" id="KW-1185">Reference proteome</keyword>
<organism evidence="16 17">
    <name type="scientific">Alteraurantiacibacter buctensis</name>
    <dbReference type="NCBI Taxonomy" id="1503981"/>
    <lineage>
        <taxon>Bacteria</taxon>
        <taxon>Pseudomonadati</taxon>
        <taxon>Pseudomonadota</taxon>
        <taxon>Alphaproteobacteria</taxon>
        <taxon>Sphingomonadales</taxon>
        <taxon>Erythrobacteraceae</taxon>
        <taxon>Alteraurantiacibacter</taxon>
    </lineage>
</organism>
<gene>
    <name evidence="16" type="ORF">GRI99_14500</name>
</gene>
<keyword evidence="16" id="KW-0675">Receptor</keyword>
<dbReference type="AlphaFoldDB" id="A0A844Z112"/>
<dbReference type="InterPro" id="IPR012910">
    <property type="entry name" value="Plug_dom"/>
</dbReference>
<dbReference type="Pfam" id="PF00593">
    <property type="entry name" value="TonB_dep_Rec_b-barrel"/>
    <property type="match status" value="1"/>
</dbReference>
<dbReference type="GO" id="GO:0009279">
    <property type="term" value="C:cell outer membrane"/>
    <property type="evidence" value="ECO:0007669"/>
    <property type="project" value="UniProtKB-SubCell"/>
</dbReference>
<evidence type="ECO:0000256" key="10">
    <source>
        <dbReference type="ARBA" id="ARBA00023237"/>
    </source>
</evidence>
<dbReference type="EMBL" id="WTYV01000006">
    <property type="protein sequence ID" value="MXO72840.1"/>
    <property type="molecule type" value="Genomic_DNA"/>
</dbReference>
<name>A0A844Z112_9SPHN</name>
<dbReference type="InterPro" id="IPR039426">
    <property type="entry name" value="TonB-dep_rcpt-like"/>
</dbReference>
<dbReference type="Pfam" id="PF07715">
    <property type="entry name" value="Plug"/>
    <property type="match status" value="1"/>
</dbReference>
<proteinExistence type="inferred from homology"/>
<evidence type="ECO:0000256" key="1">
    <source>
        <dbReference type="ARBA" id="ARBA00004571"/>
    </source>
</evidence>
<keyword evidence="5 11" id="KW-0812">Transmembrane</keyword>
<keyword evidence="8 12" id="KW-0798">TonB box</keyword>
<evidence type="ECO:0000256" key="13">
    <source>
        <dbReference type="SAM" id="SignalP"/>
    </source>
</evidence>
<keyword evidence="6" id="KW-0408">Iron</keyword>
<protein>
    <submittedName>
        <fullName evidence="16">TonB-dependent receptor</fullName>
    </submittedName>
</protein>
<keyword evidence="13" id="KW-0732">Signal</keyword>
<evidence type="ECO:0000256" key="12">
    <source>
        <dbReference type="RuleBase" id="RU003357"/>
    </source>
</evidence>
<evidence type="ECO:0000259" key="15">
    <source>
        <dbReference type="Pfam" id="PF07715"/>
    </source>
</evidence>
<dbReference type="GO" id="GO:0006826">
    <property type="term" value="P:iron ion transport"/>
    <property type="evidence" value="ECO:0007669"/>
    <property type="project" value="UniProtKB-KW"/>
</dbReference>
<dbReference type="SUPFAM" id="SSF56935">
    <property type="entry name" value="Porins"/>
    <property type="match status" value="1"/>
</dbReference>
<evidence type="ECO:0000256" key="3">
    <source>
        <dbReference type="ARBA" id="ARBA00022452"/>
    </source>
</evidence>
<keyword evidence="7" id="KW-0406">Ion transport</keyword>
<evidence type="ECO:0000256" key="11">
    <source>
        <dbReference type="PROSITE-ProRule" id="PRU01360"/>
    </source>
</evidence>
<evidence type="ECO:0000256" key="4">
    <source>
        <dbReference type="ARBA" id="ARBA00022496"/>
    </source>
</evidence>
<accession>A0A844Z112</accession>
<keyword evidence="9 11" id="KW-0472">Membrane</keyword>
<dbReference type="Gene3D" id="2.40.170.20">
    <property type="entry name" value="TonB-dependent receptor, beta-barrel domain"/>
    <property type="match status" value="1"/>
</dbReference>